<dbReference type="Proteomes" id="UP001333710">
    <property type="component" value="Chromosome"/>
</dbReference>
<dbReference type="Gene3D" id="2.60.120.620">
    <property type="entry name" value="q2cbj1_9rhob like domain"/>
    <property type="match status" value="1"/>
</dbReference>
<dbReference type="EMBL" id="AP027272">
    <property type="protein sequence ID" value="BDX07770.1"/>
    <property type="molecule type" value="Genomic_DNA"/>
</dbReference>
<proteinExistence type="predicted"/>
<gene>
    <name evidence="1" type="ORF">MACH26_32910</name>
</gene>
<reference evidence="1" key="1">
    <citation type="submission" date="2023-01" db="EMBL/GenBank/DDBJ databases">
        <title>Complete genome sequence of Planctobacterium marinum strain Dej080120_11.</title>
        <authorList>
            <person name="Ueki S."/>
            <person name="Maruyama F."/>
        </authorList>
    </citation>
    <scope>NUCLEOTIDE SEQUENCE</scope>
    <source>
        <strain evidence="1">Dej080120_11</strain>
    </source>
</reference>
<name>A0AA48I885_9ALTE</name>
<dbReference type="RefSeq" id="WP_338293868.1">
    <property type="nucleotide sequence ID" value="NZ_AP027272.1"/>
</dbReference>
<protein>
    <recommendedName>
        <fullName evidence="3">Phytanoyl-CoA dioxygenase</fullName>
    </recommendedName>
</protein>
<keyword evidence="2" id="KW-1185">Reference proteome</keyword>
<accession>A0AA48I885</accession>
<dbReference type="SUPFAM" id="SSF51197">
    <property type="entry name" value="Clavaminate synthase-like"/>
    <property type="match status" value="1"/>
</dbReference>
<dbReference type="KEGG" id="pmaw:MACH26_32910"/>
<organism evidence="1 2">
    <name type="scientific">Planctobacterium marinum</name>
    <dbReference type="NCBI Taxonomy" id="1631968"/>
    <lineage>
        <taxon>Bacteria</taxon>
        <taxon>Pseudomonadati</taxon>
        <taxon>Pseudomonadota</taxon>
        <taxon>Gammaproteobacteria</taxon>
        <taxon>Alteromonadales</taxon>
        <taxon>Alteromonadaceae</taxon>
        <taxon>Planctobacterium</taxon>
    </lineage>
</organism>
<evidence type="ECO:0000313" key="2">
    <source>
        <dbReference type="Proteomes" id="UP001333710"/>
    </source>
</evidence>
<evidence type="ECO:0008006" key="3">
    <source>
        <dbReference type="Google" id="ProtNLM"/>
    </source>
</evidence>
<dbReference type="AlphaFoldDB" id="A0AA48I885"/>
<sequence length="285" mass="32268">MNMIFSCRELDTATQFMADNGFMVISGISVTSLEAVKKMLLSELQSYFDPELTLENYHQYVSSDNEHKKIQFQLFSKLSESQSHFALVKDNQSLFKSIYGPDIDIQVQPYLRIARPGCYQDNIGLHRDTFYGNSAYEISNSVNLTRVNSKGALNLVAGSHKLGPVDTIKKQSDVVAKGSNANKMGFLYAPKEIQQAEQYSQTPVALAEDQILMFSLGVIHGQKVNQDCITRWSIDFRLKPSFAPVSKNLKEGYYCNLFRSGLSRAAISYYEKMPDEQRELTHRPV</sequence>
<evidence type="ECO:0000313" key="1">
    <source>
        <dbReference type="EMBL" id="BDX07770.1"/>
    </source>
</evidence>